<feature type="compositionally biased region" description="Polar residues" evidence="1">
    <location>
        <begin position="788"/>
        <end position="806"/>
    </location>
</feature>
<dbReference type="GO" id="GO:0030010">
    <property type="term" value="P:establishment of cell polarity"/>
    <property type="evidence" value="ECO:0007669"/>
    <property type="project" value="TreeGrafter"/>
</dbReference>
<dbReference type="Pfam" id="PF08632">
    <property type="entry name" value="Zds_C"/>
    <property type="match status" value="1"/>
</dbReference>
<name>A0A3N4IDE1_ASCIM</name>
<feature type="compositionally biased region" description="Basic and acidic residues" evidence="1">
    <location>
        <begin position="582"/>
        <end position="597"/>
    </location>
</feature>
<keyword evidence="4" id="KW-1185">Reference proteome</keyword>
<feature type="compositionally biased region" description="Polar residues" evidence="1">
    <location>
        <begin position="520"/>
        <end position="547"/>
    </location>
</feature>
<feature type="compositionally biased region" description="Basic and acidic residues" evidence="1">
    <location>
        <begin position="674"/>
        <end position="683"/>
    </location>
</feature>
<gene>
    <name evidence="3" type="ORF">BJ508DRAFT_41841</name>
</gene>
<dbReference type="AlphaFoldDB" id="A0A3N4IDE1"/>
<feature type="region of interest" description="Disordered" evidence="1">
    <location>
        <begin position="760"/>
        <end position="806"/>
    </location>
</feature>
<dbReference type="PANTHER" id="PTHR28089">
    <property type="entry name" value="PROTEIN ZDS1-RELATED"/>
    <property type="match status" value="1"/>
</dbReference>
<feature type="region of interest" description="Disordered" evidence="1">
    <location>
        <begin position="23"/>
        <end position="88"/>
    </location>
</feature>
<dbReference type="PRINTS" id="PR01217">
    <property type="entry name" value="PRICHEXTENSN"/>
</dbReference>
<evidence type="ECO:0000313" key="4">
    <source>
        <dbReference type="Proteomes" id="UP000275078"/>
    </source>
</evidence>
<dbReference type="GO" id="GO:0010971">
    <property type="term" value="P:positive regulation of G2/M transition of mitotic cell cycle"/>
    <property type="evidence" value="ECO:0007669"/>
    <property type="project" value="TreeGrafter"/>
</dbReference>
<feature type="compositionally biased region" description="Basic and acidic residues" evidence="1">
    <location>
        <begin position="627"/>
        <end position="661"/>
    </location>
</feature>
<feature type="compositionally biased region" description="Pro residues" evidence="1">
    <location>
        <begin position="447"/>
        <end position="473"/>
    </location>
</feature>
<feature type="compositionally biased region" description="Basic and acidic residues" evidence="1">
    <location>
        <begin position="609"/>
        <end position="618"/>
    </location>
</feature>
<feature type="compositionally biased region" description="Polar residues" evidence="1">
    <location>
        <begin position="70"/>
        <end position="80"/>
    </location>
</feature>
<feature type="compositionally biased region" description="Low complexity" evidence="1">
    <location>
        <begin position="760"/>
        <end position="776"/>
    </location>
</feature>
<dbReference type="InterPro" id="IPR040206">
    <property type="entry name" value="Zds1/2"/>
</dbReference>
<feature type="compositionally biased region" description="Polar residues" evidence="1">
    <location>
        <begin position="52"/>
        <end position="62"/>
    </location>
</feature>
<feature type="compositionally biased region" description="Low complexity" evidence="1">
    <location>
        <begin position="180"/>
        <end position="194"/>
    </location>
</feature>
<dbReference type="InterPro" id="IPR013941">
    <property type="entry name" value="ZDS1_C"/>
</dbReference>
<evidence type="ECO:0000313" key="3">
    <source>
        <dbReference type="EMBL" id="RPA84152.1"/>
    </source>
</evidence>
<feature type="compositionally biased region" description="Pro residues" evidence="1">
    <location>
        <begin position="395"/>
        <end position="406"/>
    </location>
</feature>
<feature type="domain" description="Protein Zds1 C-terminal" evidence="2">
    <location>
        <begin position="703"/>
        <end position="755"/>
    </location>
</feature>
<feature type="compositionally biased region" description="Basic and acidic residues" evidence="1">
    <location>
        <begin position="556"/>
        <end position="568"/>
    </location>
</feature>
<feature type="compositionally biased region" description="Basic residues" evidence="1">
    <location>
        <begin position="598"/>
        <end position="608"/>
    </location>
</feature>
<dbReference type="SMART" id="SM01327">
    <property type="entry name" value="Zds_C"/>
    <property type="match status" value="1"/>
</dbReference>
<dbReference type="PANTHER" id="PTHR28089:SF1">
    <property type="entry name" value="PROTEIN ZDS1-RELATED"/>
    <property type="match status" value="1"/>
</dbReference>
<dbReference type="GO" id="GO:0005737">
    <property type="term" value="C:cytoplasm"/>
    <property type="evidence" value="ECO:0007669"/>
    <property type="project" value="TreeGrafter"/>
</dbReference>
<feature type="compositionally biased region" description="Pro residues" evidence="1">
    <location>
        <begin position="494"/>
        <end position="508"/>
    </location>
</feature>
<organism evidence="3 4">
    <name type="scientific">Ascobolus immersus RN42</name>
    <dbReference type="NCBI Taxonomy" id="1160509"/>
    <lineage>
        <taxon>Eukaryota</taxon>
        <taxon>Fungi</taxon>
        <taxon>Dikarya</taxon>
        <taxon>Ascomycota</taxon>
        <taxon>Pezizomycotina</taxon>
        <taxon>Pezizomycetes</taxon>
        <taxon>Pezizales</taxon>
        <taxon>Ascobolaceae</taxon>
        <taxon>Ascobolus</taxon>
    </lineage>
</organism>
<feature type="compositionally biased region" description="Basic and acidic residues" evidence="1">
    <location>
        <begin position="347"/>
        <end position="372"/>
    </location>
</feature>
<dbReference type="STRING" id="1160509.A0A3N4IDE1"/>
<dbReference type="Proteomes" id="UP000275078">
    <property type="component" value="Unassembled WGS sequence"/>
</dbReference>
<dbReference type="OrthoDB" id="5589766at2759"/>
<proteinExistence type="predicted"/>
<feature type="compositionally biased region" description="Basic and acidic residues" evidence="1">
    <location>
        <begin position="426"/>
        <end position="435"/>
    </location>
</feature>
<accession>A0A3N4IDE1</accession>
<feature type="compositionally biased region" description="Basic and acidic residues" evidence="1">
    <location>
        <begin position="475"/>
        <end position="484"/>
    </location>
</feature>
<evidence type="ECO:0000256" key="1">
    <source>
        <dbReference type="SAM" id="MobiDB-lite"/>
    </source>
</evidence>
<evidence type="ECO:0000259" key="2">
    <source>
        <dbReference type="SMART" id="SM01327"/>
    </source>
</evidence>
<reference evidence="3 4" key="1">
    <citation type="journal article" date="2018" name="Nat. Ecol. Evol.">
        <title>Pezizomycetes genomes reveal the molecular basis of ectomycorrhizal truffle lifestyle.</title>
        <authorList>
            <person name="Murat C."/>
            <person name="Payen T."/>
            <person name="Noel B."/>
            <person name="Kuo A."/>
            <person name="Morin E."/>
            <person name="Chen J."/>
            <person name="Kohler A."/>
            <person name="Krizsan K."/>
            <person name="Balestrini R."/>
            <person name="Da Silva C."/>
            <person name="Montanini B."/>
            <person name="Hainaut M."/>
            <person name="Levati E."/>
            <person name="Barry K.W."/>
            <person name="Belfiori B."/>
            <person name="Cichocki N."/>
            <person name="Clum A."/>
            <person name="Dockter R.B."/>
            <person name="Fauchery L."/>
            <person name="Guy J."/>
            <person name="Iotti M."/>
            <person name="Le Tacon F."/>
            <person name="Lindquist E.A."/>
            <person name="Lipzen A."/>
            <person name="Malagnac F."/>
            <person name="Mello A."/>
            <person name="Molinier V."/>
            <person name="Miyauchi S."/>
            <person name="Poulain J."/>
            <person name="Riccioni C."/>
            <person name="Rubini A."/>
            <person name="Sitrit Y."/>
            <person name="Splivallo R."/>
            <person name="Traeger S."/>
            <person name="Wang M."/>
            <person name="Zifcakova L."/>
            <person name="Wipf D."/>
            <person name="Zambonelli A."/>
            <person name="Paolocci F."/>
            <person name="Nowrousian M."/>
            <person name="Ottonello S."/>
            <person name="Baldrian P."/>
            <person name="Spatafora J.W."/>
            <person name="Henrissat B."/>
            <person name="Nagy L.G."/>
            <person name="Aury J.M."/>
            <person name="Wincker P."/>
            <person name="Grigoriev I.V."/>
            <person name="Bonfante P."/>
            <person name="Martin F.M."/>
        </authorList>
    </citation>
    <scope>NUCLEOTIDE SEQUENCE [LARGE SCALE GENOMIC DNA]</scope>
    <source>
        <strain evidence="3 4">RN42</strain>
    </source>
</reference>
<feature type="compositionally biased region" description="Basic and acidic residues" evidence="1">
    <location>
        <begin position="207"/>
        <end position="235"/>
    </location>
</feature>
<sequence>MAAAQGFERGFAARESRFSFGPLLNMYGSYDDEEEQNIQDDGRGNLVPTSPGGRSSRSQTRDGSAPPSPTLSLRSHSPNPANAAYPLNDIDYESNPAAVQQELNNLQALRRLSMDVSVSSNDPDLPSFNLMPTVAPTGHDSENDPSRLFWVPARLHPELAPKEFKLFVETKVKEIRGPRSDSSLSPDSAGSSPGLRRKKSMLSRQVDTSDGRAVEGFEDGAERLERRRSSKRQREPPQLGIADLEELDALVKDPSNLIRNLSLTSKASEGDSDNPEGDFILPAAPPGTALKRSTRTTYRRGSIGKDKRGLGRRHGRHSEAEDEEPPVPKLGIKRVQTEPMPTPAAGKPEKVSKAEKREKAPPVPEIPKRHDSTGSSPSTTMEDRPTRSPSTSSQPGPPPSGPPPATPSDKSPKAKKRSKSPARPVAAREKSRDDVPPVPKIVESPAPAVPAPPVVTPAPVVVPAPTPNPPAFQPPERHSSKEPPPKVVKQKSPPSTPQPAPVSAPPPKSLRRPTYKRATGASSSITSLNDIVSTPTLPGQSTKTTDLTMIPTYETAEDREQMRKEREPISATSSKKSGWDWFRSDKDKEKKEKDSSSKVRKSKSHKEHKASLSHDNTRLDVLQKSLEGTKDDHPHEPEKAKEKEKEHERRPSTADKKEKEAGLFSSIFGGSKKKSSDKDSSEKKSHKPVKTHSSRTVTPDPPSPQQQAYYYTRFPIHIERAIYRLSHLKLANPRRPLLQQVLLSNFMYSYLAKVQMHQPQHVQAAPQQEPLHQQQQYEESDQDHHNDNNPQQYYQYDNVSFSSGCV</sequence>
<protein>
    <recommendedName>
        <fullName evidence="2">Protein Zds1 C-terminal domain-containing protein</fullName>
    </recommendedName>
</protein>
<feature type="compositionally biased region" description="Basic residues" evidence="1">
    <location>
        <begin position="684"/>
        <end position="693"/>
    </location>
</feature>
<feature type="region of interest" description="Disordered" evidence="1">
    <location>
        <begin position="176"/>
        <end position="240"/>
    </location>
</feature>
<feature type="region of interest" description="Disordered" evidence="1">
    <location>
        <begin position="266"/>
        <end position="707"/>
    </location>
</feature>
<dbReference type="EMBL" id="ML119660">
    <property type="protein sequence ID" value="RPA84152.1"/>
    <property type="molecule type" value="Genomic_DNA"/>
</dbReference>